<feature type="transmembrane region" description="Helical" evidence="6">
    <location>
        <begin position="169"/>
        <end position="190"/>
    </location>
</feature>
<feature type="transmembrane region" description="Helical" evidence="6">
    <location>
        <begin position="106"/>
        <end position="127"/>
    </location>
</feature>
<reference evidence="8 9" key="1">
    <citation type="submission" date="2020-03" db="EMBL/GenBank/DDBJ databases">
        <title>Genome mining reveals the biosynthetic pathways of PHA and ectoines of the halophilic strain Salinivibrio costicola M318 isolated from fermented shrimp paste.</title>
        <authorList>
            <person name="Doan T.V."/>
            <person name="Tran L.T."/>
            <person name="Trieu T.A."/>
            <person name="Nguyen Q.V."/>
            <person name="Quach T.N."/>
            <person name="Phi T.Q."/>
            <person name="Kumar S."/>
        </authorList>
    </citation>
    <scope>NUCLEOTIDE SEQUENCE [LARGE SCALE GENOMIC DNA]</scope>
    <source>
        <strain evidence="8 9">M318</strain>
    </source>
</reference>
<dbReference type="InterPro" id="IPR020846">
    <property type="entry name" value="MFS_dom"/>
</dbReference>
<feature type="transmembrane region" description="Helical" evidence="6">
    <location>
        <begin position="431"/>
        <end position="453"/>
    </location>
</feature>
<dbReference type="Pfam" id="PF07690">
    <property type="entry name" value="MFS_1"/>
    <property type="match status" value="1"/>
</dbReference>
<keyword evidence="9" id="KW-1185">Reference proteome</keyword>
<dbReference type="Gene3D" id="1.20.1250.20">
    <property type="entry name" value="MFS general substrate transporter like domains"/>
    <property type="match status" value="1"/>
</dbReference>
<keyword evidence="4 6" id="KW-1133">Transmembrane helix</keyword>
<dbReference type="PANTHER" id="PTHR42718:SF9">
    <property type="entry name" value="MAJOR FACILITATOR SUPERFAMILY MULTIDRUG TRANSPORTER MFSC"/>
    <property type="match status" value="1"/>
</dbReference>
<proteinExistence type="predicted"/>
<feature type="transmembrane region" description="Helical" evidence="6">
    <location>
        <begin position="81"/>
        <end position="100"/>
    </location>
</feature>
<feature type="transmembrane region" description="Helical" evidence="6">
    <location>
        <begin position="232"/>
        <end position="251"/>
    </location>
</feature>
<evidence type="ECO:0000313" key="9">
    <source>
        <dbReference type="Proteomes" id="UP000501408"/>
    </source>
</evidence>
<sequence>MTTIQQPFHSHQKWVIATVIFGALLPLIDTTAINLAVPAMQQGLHSDVTSIKWVIIGYSLFAVMTVALCAWLTRKVGATQLWLTGLLLFTVSSALCANAASLDIILVARALQGVGAGILMVGMQTLLVKAVGREQLKQAMTIVAMPAVIAPMLGPVLAGYLLSVGDWSWLFWINVPIGGVALVLSFFVLPREHADDETRLDVLGVLLVSVGVGSILYLAVCLDDVSSTGHAQQWSMPVLTTMCSFFVWGWVKRHFATLGDNALIRLAPLSIPSCRASLVLLFLASLAFYGGLLAIPLVCHESWQLTSMQTGFMLGMHGVGTLMSRRYLAKWCARYPVSRIAAIALFIGVTASLALVFVSSSLIALAMTMLTRGAGLGLLTLLAMSHTFNDTPQFMAPDASVLSRLGTLAGATIGPMIIMVVYQWAPDDYQAAWTLSMLVVMLLGAIGPILQLAQAEDATC</sequence>
<dbReference type="InterPro" id="IPR011701">
    <property type="entry name" value="MFS"/>
</dbReference>
<feature type="transmembrane region" description="Helical" evidence="6">
    <location>
        <begin position="278"/>
        <end position="298"/>
    </location>
</feature>
<keyword evidence="5 6" id="KW-0472">Membrane</keyword>
<feature type="transmembrane region" description="Helical" evidence="6">
    <location>
        <begin position="202"/>
        <end position="220"/>
    </location>
</feature>
<dbReference type="Gene3D" id="1.20.1720.10">
    <property type="entry name" value="Multidrug resistance protein D"/>
    <property type="match status" value="1"/>
</dbReference>
<comment type="subcellular location">
    <subcellularLocation>
        <location evidence="1">Membrane</location>
        <topology evidence="1">Multi-pass membrane protein</topology>
    </subcellularLocation>
</comment>
<feature type="transmembrane region" description="Helical" evidence="6">
    <location>
        <begin position="405"/>
        <end position="425"/>
    </location>
</feature>
<dbReference type="EMBL" id="CP050266">
    <property type="protein sequence ID" value="QIR06416.1"/>
    <property type="molecule type" value="Genomic_DNA"/>
</dbReference>
<dbReference type="PROSITE" id="PS50850">
    <property type="entry name" value="MFS"/>
    <property type="match status" value="1"/>
</dbReference>
<evidence type="ECO:0000256" key="5">
    <source>
        <dbReference type="ARBA" id="ARBA00023136"/>
    </source>
</evidence>
<evidence type="ECO:0000256" key="2">
    <source>
        <dbReference type="ARBA" id="ARBA00022448"/>
    </source>
</evidence>
<gene>
    <name evidence="8" type="ORF">HBA18_08520</name>
</gene>
<feature type="domain" description="Major facilitator superfamily (MFS) profile" evidence="7">
    <location>
        <begin position="15"/>
        <end position="459"/>
    </location>
</feature>
<evidence type="ECO:0000256" key="1">
    <source>
        <dbReference type="ARBA" id="ARBA00004141"/>
    </source>
</evidence>
<evidence type="ECO:0000256" key="4">
    <source>
        <dbReference type="ARBA" id="ARBA00022989"/>
    </source>
</evidence>
<evidence type="ECO:0000259" key="7">
    <source>
        <dbReference type="PROSITE" id="PS50850"/>
    </source>
</evidence>
<evidence type="ECO:0000256" key="6">
    <source>
        <dbReference type="SAM" id="Phobius"/>
    </source>
</evidence>
<evidence type="ECO:0000313" key="8">
    <source>
        <dbReference type="EMBL" id="QIR06416.1"/>
    </source>
</evidence>
<name>A0ABX6K4E1_SALCS</name>
<evidence type="ECO:0000256" key="3">
    <source>
        <dbReference type="ARBA" id="ARBA00022692"/>
    </source>
</evidence>
<organism evidence="8 9">
    <name type="scientific">Salinivibrio costicola</name>
    <name type="common">Vibrio costicola</name>
    <dbReference type="NCBI Taxonomy" id="51367"/>
    <lineage>
        <taxon>Bacteria</taxon>
        <taxon>Pseudomonadati</taxon>
        <taxon>Pseudomonadota</taxon>
        <taxon>Gammaproteobacteria</taxon>
        <taxon>Vibrionales</taxon>
        <taxon>Vibrionaceae</taxon>
        <taxon>Salinivibrio</taxon>
    </lineage>
</organism>
<feature type="transmembrane region" description="Helical" evidence="6">
    <location>
        <begin position="14"/>
        <end position="33"/>
    </location>
</feature>
<dbReference type="InterPro" id="IPR036259">
    <property type="entry name" value="MFS_trans_sf"/>
</dbReference>
<protein>
    <submittedName>
        <fullName evidence="8">Multidrug efflux MFS transporter</fullName>
    </submittedName>
</protein>
<feature type="transmembrane region" description="Helical" evidence="6">
    <location>
        <begin position="139"/>
        <end position="163"/>
    </location>
</feature>
<feature type="transmembrane region" description="Helical" evidence="6">
    <location>
        <begin position="364"/>
        <end position="384"/>
    </location>
</feature>
<feature type="transmembrane region" description="Helical" evidence="6">
    <location>
        <begin position="340"/>
        <end position="358"/>
    </location>
</feature>
<dbReference type="Proteomes" id="UP000501408">
    <property type="component" value="Chromosome 1"/>
</dbReference>
<keyword evidence="2" id="KW-0813">Transport</keyword>
<feature type="transmembrane region" description="Helical" evidence="6">
    <location>
        <begin position="53"/>
        <end position="72"/>
    </location>
</feature>
<dbReference type="RefSeq" id="WP_167314570.1">
    <property type="nucleotide sequence ID" value="NZ_CP050266.1"/>
</dbReference>
<dbReference type="SUPFAM" id="SSF103473">
    <property type="entry name" value="MFS general substrate transporter"/>
    <property type="match status" value="1"/>
</dbReference>
<keyword evidence="3 6" id="KW-0812">Transmembrane</keyword>
<accession>A0ABX6K4E1</accession>
<dbReference type="PANTHER" id="PTHR42718">
    <property type="entry name" value="MAJOR FACILITATOR SUPERFAMILY MULTIDRUG TRANSPORTER MFSC"/>
    <property type="match status" value="1"/>
</dbReference>